<evidence type="ECO:0000256" key="1">
    <source>
        <dbReference type="ARBA" id="ARBA00004245"/>
    </source>
</evidence>
<feature type="region of interest" description="Disordered" evidence="10">
    <location>
        <begin position="554"/>
        <end position="585"/>
    </location>
</feature>
<evidence type="ECO:0000256" key="2">
    <source>
        <dbReference type="ARBA" id="ARBA00006469"/>
    </source>
</evidence>
<dbReference type="GO" id="GO:0051015">
    <property type="term" value="F:actin filament binding"/>
    <property type="evidence" value="ECO:0007669"/>
    <property type="project" value="InterPro"/>
</dbReference>
<organism evidence="14 15">
    <name type="scientific">Ictalurus punctatus</name>
    <name type="common">Channel catfish</name>
    <name type="synonym">Silurus punctatus</name>
    <dbReference type="NCBI Taxonomy" id="7998"/>
    <lineage>
        <taxon>Eukaryota</taxon>
        <taxon>Metazoa</taxon>
        <taxon>Chordata</taxon>
        <taxon>Craniata</taxon>
        <taxon>Vertebrata</taxon>
        <taxon>Euteleostomi</taxon>
        <taxon>Actinopterygii</taxon>
        <taxon>Neopterygii</taxon>
        <taxon>Teleostei</taxon>
        <taxon>Ostariophysi</taxon>
        <taxon>Siluriformes</taxon>
        <taxon>Ictaluridae</taxon>
        <taxon>Ictalurus</taxon>
    </lineage>
</organism>
<evidence type="ECO:0000256" key="9">
    <source>
        <dbReference type="PROSITE-ProRule" id="PRU00637"/>
    </source>
</evidence>
<dbReference type="PROSITE" id="PS51306">
    <property type="entry name" value="ASD1"/>
    <property type="match status" value="1"/>
</dbReference>
<dbReference type="GO" id="GO:0043296">
    <property type="term" value="C:apical junction complex"/>
    <property type="evidence" value="ECO:0007669"/>
    <property type="project" value="TreeGrafter"/>
</dbReference>
<evidence type="ECO:0000313" key="14">
    <source>
        <dbReference type="Proteomes" id="UP000221080"/>
    </source>
</evidence>
<evidence type="ECO:0000259" key="13">
    <source>
        <dbReference type="PROSITE" id="PS51307"/>
    </source>
</evidence>
<dbReference type="FunFam" id="2.30.42.10:FF:000100">
    <property type="entry name" value="Shroom family member 2"/>
    <property type="match status" value="1"/>
</dbReference>
<evidence type="ECO:0000313" key="15">
    <source>
        <dbReference type="RefSeq" id="XP_017347660.1"/>
    </source>
</evidence>
<comment type="similarity">
    <text evidence="2">Belongs to the shroom family.</text>
</comment>
<feature type="compositionally biased region" description="Low complexity" evidence="10">
    <location>
        <begin position="324"/>
        <end position="343"/>
    </location>
</feature>
<protein>
    <submittedName>
        <fullName evidence="15">Protein Shroom3 isoform X1</fullName>
    </submittedName>
</protein>
<dbReference type="PROSITE" id="PS51307">
    <property type="entry name" value="ASD2"/>
    <property type="match status" value="1"/>
</dbReference>
<dbReference type="Pfam" id="PF08687">
    <property type="entry name" value="ASD2"/>
    <property type="match status" value="1"/>
</dbReference>
<dbReference type="CTD" id="57619"/>
<feature type="region of interest" description="Disordered" evidence="10">
    <location>
        <begin position="432"/>
        <end position="504"/>
    </location>
</feature>
<proteinExistence type="inferred from homology"/>
<feature type="compositionally biased region" description="Low complexity" evidence="10">
    <location>
        <begin position="1035"/>
        <end position="1051"/>
    </location>
</feature>
<dbReference type="GO" id="GO:0005874">
    <property type="term" value="C:microtubule"/>
    <property type="evidence" value="ECO:0007669"/>
    <property type="project" value="UniProtKB-KW"/>
</dbReference>
<dbReference type="SMART" id="SM00228">
    <property type="entry name" value="PDZ"/>
    <property type="match status" value="1"/>
</dbReference>
<dbReference type="STRING" id="7998.ENSIPUP00000033152"/>
<feature type="compositionally biased region" description="Polar residues" evidence="10">
    <location>
        <begin position="1275"/>
        <end position="1290"/>
    </location>
</feature>
<evidence type="ECO:0000256" key="10">
    <source>
        <dbReference type="SAM" id="MobiDB-lite"/>
    </source>
</evidence>
<evidence type="ECO:0000259" key="12">
    <source>
        <dbReference type="PROSITE" id="PS51306"/>
    </source>
</evidence>
<dbReference type="GO" id="GO:0016324">
    <property type="term" value="C:apical plasma membrane"/>
    <property type="evidence" value="ECO:0007669"/>
    <property type="project" value="TreeGrafter"/>
</dbReference>
<feature type="domain" description="ASD2" evidence="13">
    <location>
        <begin position="1497"/>
        <end position="1783"/>
    </location>
</feature>
<keyword evidence="7 9" id="KW-0009">Actin-binding</keyword>
<dbReference type="InterPro" id="IPR027685">
    <property type="entry name" value="Shroom_fam"/>
</dbReference>
<feature type="region of interest" description="Disordered" evidence="10">
    <location>
        <begin position="1099"/>
        <end position="1179"/>
    </location>
</feature>
<keyword evidence="8" id="KW-0206">Cytoskeleton</keyword>
<dbReference type="InterPro" id="IPR036034">
    <property type="entry name" value="PDZ_sf"/>
</dbReference>
<feature type="compositionally biased region" description="Low complexity" evidence="10">
    <location>
        <begin position="1791"/>
        <end position="1803"/>
    </location>
</feature>
<feature type="region of interest" description="Disordered" evidence="10">
    <location>
        <begin position="673"/>
        <end position="816"/>
    </location>
</feature>
<evidence type="ECO:0000256" key="7">
    <source>
        <dbReference type="ARBA" id="ARBA00023203"/>
    </source>
</evidence>
<gene>
    <name evidence="15" type="primary">shroom3</name>
</gene>
<reference evidence="15" key="2">
    <citation type="submission" date="2025-08" db="UniProtKB">
        <authorList>
            <consortium name="RefSeq"/>
        </authorList>
    </citation>
    <scope>IDENTIFICATION</scope>
    <source>
        <tissue evidence="15">Blood</tissue>
    </source>
</reference>
<evidence type="ECO:0000256" key="4">
    <source>
        <dbReference type="ARBA" id="ARBA00022490"/>
    </source>
</evidence>
<feature type="region of interest" description="Disordered" evidence="10">
    <location>
        <begin position="1275"/>
        <end position="1420"/>
    </location>
</feature>
<keyword evidence="6" id="KW-0493">Microtubule</keyword>
<feature type="region of interest" description="Disordered" evidence="10">
    <location>
        <begin position="1019"/>
        <end position="1054"/>
    </location>
</feature>
<comment type="subcellular location">
    <subcellularLocation>
        <location evidence="1">Cytoplasm</location>
        <location evidence="1">Cytoskeleton</location>
    </subcellularLocation>
</comment>
<evidence type="ECO:0000256" key="3">
    <source>
        <dbReference type="ARBA" id="ARBA00022473"/>
    </source>
</evidence>
<dbReference type="InterPro" id="IPR014799">
    <property type="entry name" value="ASD2_dom"/>
</dbReference>
<feature type="compositionally biased region" description="Basic and acidic residues" evidence="10">
    <location>
        <begin position="491"/>
        <end position="504"/>
    </location>
</feature>
<keyword evidence="4" id="KW-0963">Cytoplasm</keyword>
<feature type="compositionally biased region" description="Basic and acidic residues" evidence="10">
    <location>
        <begin position="1691"/>
        <end position="1701"/>
    </location>
</feature>
<evidence type="ECO:0000259" key="11">
    <source>
        <dbReference type="PROSITE" id="PS50106"/>
    </source>
</evidence>
<dbReference type="OrthoDB" id="10063560at2759"/>
<feature type="compositionally biased region" description="Polar residues" evidence="10">
    <location>
        <begin position="751"/>
        <end position="775"/>
    </location>
</feature>
<feature type="region of interest" description="Disordered" evidence="10">
    <location>
        <begin position="303"/>
        <end position="392"/>
    </location>
</feature>
<feature type="domain" description="ASD1" evidence="12">
    <location>
        <begin position="844"/>
        <end position="951"/>
    </location>
</feature>
<feature type="compositionally biased region" description="Basic and acidic residues" evidence="10">
    <location>
        <begin position="569"/>
        <end position="585"/>
    </location>
</feature>
<dbReference type="Pfam" id="PF08688">
    <property type="entry name" value="ASD1"/>
    <property type="match status" value="1"/>
</dbReference>
<keyword evidence="5" id="KW-0597">Phosphoprotein</keyword>
<dbReference type="Proteomes" id="UP000221080">
    <property type="component" value="Chromosome 18"/>
</dbReference>
<dbReference type="GeneID" id="108278690"/>
<feature type="compositionally biased region" description="Polar residues" evidence="10">
    <location>
        <begin position="475"/>
        <end position="485"/>
    </location>
</feature>
<feature type="compositionally biased region" description="Polar residues" evidence="10">
    <location>
        <begin position="1299"/>
        <end position="1316"/>
    </location>
</feature>
<evidence type="ECO:0000256" key="5">
    <source>
        <dbReference type="ARBA" id="ARBA00022553"/>
    </source>
</evidence>
<feature type="region of interest" description="Disordered" evidence="10">
    <location>
        <begin position="1781"/>
        <end position="1811"/>
    </location>
</feature>
<dbReference type="GO" id="GO:0005912">
    <property type="term" value="C:adherens junction"/>
    <property type="evidence" value="ECO:0007669"/>
    <property type="project" value="TreeGrafter"/>
</dbReference>
<name>A0A2D0SZ93_ICTPU</name>
<feature type="compositionally biased region" description="Basic and acidic residues" evidence="10">
    <location>
        <begin position="776"/>
        <end position="787"/>
    </location>
</feature>
<feature type="compositionally biased region" description="Polar residues" evidence="10">
    <location>
        <begin position="1781"/>
        <end position="1790"/>
    </location>
</feature>
<dbReference type="InterPro" id="IPR001478">
    <property type="entry name" value="PDZ"/>
</dbReference>
<evidence type="ECO:0000256" key="8">
    <source>
        <dbReference type="ARBA" id="ARBA00023212"/>
    </source>
</evidence>
<feature type="compositionally biased region" description="Low complexity" evidence="10">
    <location>
        <begin position="1702"/>
        <end position="1712"/>
    </location>
</feature>
<feature type="region of interest" description="Disordered" evidence="10">
    <location>
        <begin position="1203"/>
        <end position="1222"/>
    </location>
</feature>
<dbReference type="Gene3D" id="6.10.250.3120">
    <property type="match status" value="1"/>
</dbReference>
<dbReference type="RefSeq" id="XP_017347660.1">
    <property type="nucleotide sequence ID" value="XM_017492171.3"/>
</dbReference>
<feature type="region of interest" description="Disordered" evidence="10">
    <location>
        <begin position="189"/>
        <end position="211"/>
    </location>
</feature>
<dbReference type="KEGG" id="ipu:108278690"/>
<feature type="compositionally biased region" description="Polar residues" evidence="10">
    <location>
        <begin position="676"/>
        <end position="692"/>
    </location>
</feature>
<keyword evidence="3" id="KW-0217">Developmental protein</keyword>
<dbReference type="Gene3D" id="2.30.42.10">
    <property type="match status" value="1"/>
</dbReference>
<dbReference type="PANTHER" id="PTHR15012">
    <property type="entry name" value="APICAL PROTEIN/SHROOM-RELATED"/>
    <property type="match status" value="1"/>
</dbReference>
<feature type="region of interest" description="Disordered" evidence="10">
    <location>
        <begin position="861"/>
        <end position="895"/>
    </location>
</feature>
<feature type="region of interest" description="Disordered" evidence="10">
    <location>
        <begin position="1689"/>
        <end position="1720"/>
    </location>
</feature>
<evidence type="ECO:0000256" key="6">
    <source>
        <dbReference type="ARBA" id="ARBA00022701"/>
    </source>
</evidence>
<dbReference type="PROSITE" id="PS50106">
    <property type="entry name" value="PDZ"/>
    <property type="match status" value="1"/>
</dbReference>
<keyword evidence="14" id="KW-1185">Reference proteome</keyword>
<feature type="region of interest" description="Disordered" evidence="10">
    <location>
        <begin position="627"/>
        <end position="657"/>
    </location>
</feature>
<feature type="compositionally biased region" description="Basic and acidic residues" evidence="10">
    <location>
        <begin position="797"/>
        <end position="816"/>
    </location>
</feature>
<sequence>MAGNSLFVEAFLHGGAPWGFTLKGGLEHGEPLIISKVEEGGKARSLQCPLLVGDEVVIINGVELSGFRQEAISLVKGSYKTLQLTVRREQCADLCCSESLTASPCHRAHTDRCSGGVQIRIKHRGSEPGSRPHSWHSTKLGEGPLDSDSMMQISQGAMGAPWHQSYHGSASTTDLSGYDAVFLRKSPDQYSSRGSMESLDHSHPAYSSCNQLSVSKSSNSIDHLHSKRDSAYSSFSTSSSIPEYLAAGPTFSKERSYSMDSVPQHRTAEGMHQADIHYVHTVYDSQKGMSAEHEVLSTAILKTNESKAHPSRCGSVQGRGCHRSNSTSGSSSSSVSSGCGTVTSHRHSAGPVWGQTHNGSSYENLKGAPSPPLRSDSYAATRNHERPSSWSSLEQARSLRALHKGSWHHSSGSVASGKSSFGIEGQLHTVIEKSPESSPTIKPKQSLPPLSQPGSAMLPTGIYPVPLPEPHFAQIPTTNPSSSSVYPALAKESKPIPQKEHYGEDSGVRMAAENGYQSNASYSCSVQSLVSPQPKQPNQVKDDPQTKCVFYRSHFQTQGSKSPGLPLGLERKDPYTPVQPRREKPRYSHGMDIMESYRQHREEELSRCQEQNVHPQPFYSSCELLQQHAQPQGSDQRINTSGRFHNESGTYQQRDQDLDHPLTRLENALAEVQRCASPQSTTSHCSVQSERSMSVMEKVSHFERQQTKPRSHSHSLCNYSSSVGPSQATHSAKRPLSGLKDLQKGYVPQGRSWSTGHEGNAESSQDLQPRYVSTDQAEHRKSHDLHRSKSSFQLNEENGKDFHRSKSTFHLEEKSKDIQWKEDHQDTLGTVPDTTFTRAYRDSIKDAQSKVLRSTSFRRRDLSINPPPVPVKHMSLDRKGHNISPKLTSSPHTPKERHVIPVELPDKTSAPELPRIPPVGPPVVRICGRKRLTMEQKKMSYSEPENIHEVGVSDQESGLCQKKAPLQFQLPETSVADRRRMFELVATRSAGTKLATSRPELKQMQQDALADYVERKTGRRMDGRPHRPHSAYMQSTSCSSIDSQSRTSTTSMGCLQEPGREGISEDNCQPFTITANTQYPVHTNRNTQTQTQSEIYQSAFRPQSAEPQKPERQAKRTIPGHVPCPTWAPLPNAPASQSLDEVFGRPVPARSSGKSASAEDLLDRNQGRPVSQHFRSKSSPAVENYNMDVLAGDLRLFGSVSKENRLSGNVGPEVTQKSSSEVGLEQSCLLNPGLNQLNPPVIRRERQRHSDRPRSHSASGLAASVGLPCPFSSSEWQSTNKAQCQPNLDSITFPGTVPENRTSSLSGTDDQNSADANRSEDAPNDSGKTAHDLSLPHQEDAESLTSFSFNPRHSESPTSPKRSTSPIRSLTSLRISESSTGFASTATVSQGDDEVFLSPTSPPLHPLSRREGNSSEEPPFPYPLTQPQVKEEALDVTVPQESQNLNSVFEHPSVTNAHRDRDVRQLRNLSSLSGTSERDITSVAAVTSEAEAEELAESPEFPLLARRERTEAEVRVETLARELACRDEALAPLLNIWASTTMLDLMEDIFPSCSSALWHQAKNSSSHAGDSAQNAVCVAPEAHVKAVHGQMETDLDKEESNLNEKKVALLQALTVSLEALRMERERLVEEQLCYSALGCRIEALVQEHCKPNESEKYRMFIGDLEKIVNLLLSLSGRLARVENALNALQGEPEKGSTDERASLQQKQSQLRSQQEDARELKENLDRRERIVLQFLGGYLNTAQLHDYRRYIRAKPALLIRQRHLDELIRQGEEQLCRLTENTNPELNPQASSTPSPCSDSNSPRPTTVTSL</sequence>
<dbReference type="GO" id="GO:0030864">
    <property type="term" value="C:cortical actin cytoskeleton"/>
    <property type="evidence" value="ECO:0007669"/>
    <property type="project" value="TreeGrafter"/>
</dbReference>
<accession>A0A2D0SZ93</accession>
<dbReference type="CDD" id="cd06750">
    <property type="entry name" value="PDZ_shroom2_3_4-like"/>
    <property type="match status" value="1"/>
</dbReference>
<dbReference type="PANTHER" id="PTHR15012:SF33">
    <property type="entry name" value="PROTEIN SHROOM3"/>
    <property type="match status" value="1"/>
</dbReference>
<dbReference type="InterPro" id="IPR014800">
    <property type="entry name" value="ASD1_dom"/>
</dbReference>
<dbReference type="Pfam" id="PF00595">
    <property type="entry name" value="PDZ"/>
    <property type="match status" value="1"/>
</dbReference>
<dbReference type="GO" id="GO:0007015">
    <property type="term" value="P:actin filament organization"/>
    <property type="evidence" value="ECO:0007669"/>
    <property type="project" value="TreeGrafter"/>
</dbReference>
<feature type="compositionally biased region" description="Polar residues" evidence="10">
    <location>
        <begin position="1343"/>
        <end position="1390"/>
    </location>
</feature>
<feature type="domain" description="PDZ" evidence="11">
    <location>
        <begin position="15"/>
        <end position="90"/>
    </location>
</feature>
<reference evidence="14" key="1">
    <citation type="journal article" date="2016" name="Nat. Commun.">
        <title>The channel catfish genome sequence provides insights into the evolution of scale formation in teleosts.</title>
        <authorList>
            <person name="Liu Z."/>
            <person name="Liu S."/>
            <person name="Yao J."/>
            <person name="Bao L."/>
            <person name="Zhang J."/>
            <person name="Li Y."/>
            <person name="Jiang C."/>
            <person name="Sun L."/>
            <person name="Wang R."/>
            <person name="Zhang Y."/>
            <person name="Zhou T."/>
            <person name="Zeng Q."/>
            <person name="Fu Q."/>
            <person name="Gao S."/>
            <person name="Li N."/>
            <person name="Koren S."/>
            <person name="Jiang Y."/>
            <person name="Zimin A."/>
            <person name="Xu P."/>
            <person name="Phillippy A.M."/>
            <person name="Geng X."/>
            <person name="Song L."/>
            <person name="Sun F."/>
            <person name="Li C."/>
            <person name="Wang X."/>
            <person name="Chen A."/>
            <person name="Jin Y."/>
            <person name="Yuan Z."/>
            <person name="Yang Y."/>
            <person name="Tan S."/>
            <person name="Peatman E."/>
            <person name="Lu J."/>
            <person name="Qin Z."/>
            <person name="Dunham R."/>
            <person name="Li Z."/>
            <person name="Sonstegard T."/>
            <person name="Feng J."/>
            <person name="Danzmann R.G."/>
            <person name="Schroeder S."/>
            <person name="Scheffler B."/>
            <person name="Duke M.V."/>
            <person name="Ballard L."/>
            <person name="Kucuktas H."/>
            <person name="Kaltenboeck L."/>
            <person name="Liu H."/>
            <person name="Armbruster J."/>
            <person name="Xie Y."/>
            <person name="Kirby M.L."/>
            <person name="Tian Y."/>
            <person name="Flanagan M.E."/>
            <person name="Mu W."/>
            <person name="Waldbieser G.C."/>
        </authorList>
    </citation>
    <scope>NUCLEOTIDE SEQUENCE [LARGE SCALE GENOMIC DNA]</scope>
    <source>
        <strain evidence="14">SDA103</strain>
    </source>
</reference>
<feature type="compositionally biased region" description="Polar residues" evidence="10">
    <location>
        <begin position="627"/>
        <end position="653"/>
    </location>
</feature>
<dbReference type="SUPFAM" id="SSF50156">
    <property type="entry name" value="PDZ domain-like"/>
    <property type="match status" value="1"/>
</dbReference>
<feature type="region of interest" description="Disordered" evidence="10">
    <location>
        <begin position="123"/>
        <end position="149"/>
    </location>
</feature>